<reference evidence="2 3" key="1">
    <citation type="submission" date="2018-11" db="EMBL/GenBank/DDBJ databases">
        <title>the genome of Mesorhizobium tamadayense DSM 28320.</title>
        <authorList>
            <person name="Gao J."/>
        </authorList>
    </citation>
    <scope>NUCLEOTIDE SEQUENCE [LARGE SCALE GENOMIC DNA]</scope>
    <source>
        <strain evidence="2 3">DSM 28320</strain>
    </source>
</reference>
<evidence type="ECO:0000313" key="3">
    <source>
        <dbReference type="Proteomes" id="UP000273786"/>
    </source>
</evidence>
<feature type="region of interest" description="Disordered" evidence="1">
    <location>
        <begin position="79"/>
        <end position="121"/>
    </location>
</feature>
<dbReference type="OrthoDB" id="8454019at2"/>
<protein>
    <submittedName>
        <fullName evidence="2">Uncharacterized protein</fullName>
    </submittedName>
</protein>
<sequence length="142" mass="15968">MKQQRPFVVEFKQKRGLVKRPESIWAGIDLAVIANDVAIANTKGVVAEAMPQPIVPSEDARSQPVLTTAKALSDAKDMIMPDASLPEPPAVEVAPVPDGSHASPGDRRTRRKKRWHKDVPLPRGERWKRRLPWVLRQSWAER</sequence>
<keyword evidence="3" id="KW-1185">Reference proteome</keyword>
<gene>
    <name evidence="2" type="ORF">EH240_31260</name>
</gene>
<dbReference type="EMBL" id="RQXT01000058">
    <property type="protein sequence ID" value="RRH92177.1"/>
    <property type="molecule type" value="Genomic_DNA"/>
</dbReference>
<organism evidence="2 3">
    <name type="scientific">Mesorhizobium tamadayense</name>
    <dbReference type="NCBI Taxonomy" id="425306"/>
    <lineage>
        <taxon>Bacteria</taxon>
        <taxon>Pseudomonadati</taxon>
        <taxon>Pseudomonadota</taxon>
        <taxon>Alphaproteobacteria</taxon>
        <taxon>Hyphomicrobiales</taxon>
        <taxon>Phyllobacteriaceae</taxon>
        <taxon>Mesorhizobium</taxon>
    </lineage>
</organism>
<evidence type="ECO:0000256" key="1">
    <source>
        <dbReference type="SAM" id="MobiDB-lite"/>
    </source>
</evidence>
<name>A0A3P3F102_9HYPH</name>
<dbReference type="Proteomes" id="UP000273786">
    <property type="component" value="Unassembled WGS sequence"/>
</dbReference>
<proteinExistence type="predicted"/>
<evidence type="ECO:0000313" key="2">
    <source>
        <dbReference type="EMBL" id="RRH92177.1"/>
    </source>
</evidence>
<dbReference type="AlphaFoldDB" id="A0A3P3F102"/>
<dbReference type="RefSeq" id="WP_125005787.1">
    <property type="nucleotide sequence ID" value="NZ_RQXT01000058.1"/>
</dbReference>
<comment type="caution">
    <text evidence="2">The sequence shown here is derived from an EMBL/GenBank/DDBJ whole genome shotgun (WGS) entry which is preliminary data.</text>
</comment>
<accession>A0A3P3F102</accession>